<feature type="compositionally biased region" description="Low complexity" evidence="1">
    <location>
        <begin position="99"/>
        <end position="112"/>
    </location>
</feature>
<dbReference type="EMBL" id="MU128920">
    <property type="protein sequence ID" value="KAF9519017.1"/>
    <property type="molecule type" value="Genomic_DNA"/>
</dbReference>
<gene>
    <name evidence="2" type="ORF">BS47DRAFT_120831</name>
</gene>
<reference evidence="2" key="1">
    <citation type="journal article" date="2020" name="Nat. Commun.">
        <title>Large-scale genome sequencing of mycorrhizal fungi provides insights into the early evolution of symbiotic traits.</title>
        <authorList>
            <person name="Miyauchi S."/>
            <person name="Kiss E."/>
            <person name="Kuo A."/>
            <person name="Drula E."/>
            <person name="Kohler A."/>
            <person name="Sanchez-Garcia M."/>
            <person name="Morin E."/>
            <person name="Andreopoulos B."/>
            <person name="Barry K.W."/>
            <person name="Bonito G."/>
            <person name="Buee M."/>
            <person name="Carver A."/>
            <person name="Chen C."/>
            <person name="Cichocki N."/>
            <person name="Clum A."/>
            <person name="Culley D."/>
            <person name="Crous P.W."/>
            <person name="Fauchery L."/>
            <person name="Girlanda M."/>
            <person name="Hayes R.D."/>
            <person name="Keri Z."/>
            <person name="LaButti K."/>
            <person name="Lipzen A."/>
            <person name="Lombard V."/>
            <person name="Magnuson J."/>
            <person name="Maillard F."/>
            <person name="Murat C."/>
            <person name="Nolan M."/>
            <person name="Ohm R.A."/>
            <person name="Pangilinan J."/>
            <person name="Pereira M.F."/>
            <person name="Perotto S."/>
            <person name="Peter M."/>
            <person name="Pfister S."/>
            <person name="Riley R."/>
            <person name="Sitrit Y."/>
            <person name="Stielow J.B."/>
            <person name="Szollosi G."/>
            <person name="Zifcakova L."/>
            <person name="Stursova M."/>
            <person name="Spatafora J.W."/>
            <person name="Tedersoo L."/>
            <person name="Vaario L.M."/>
            <person name="Yamada A."/>
            <person name="Yan M."/>
            <person name="Wang P."/>
            <person name="Xu J."/>
            <person name="Bruns T."/>
            <person name="Baldrian P."/>
            <person name="Vilgalys R."/>
            <person name="Dunand C."/>
            <person name="Henrissat B."/>
            <person name="Grigoriev I.V."/>
            <person name="Hibbett D."/>
            <person name="Nagy L.G."/>
            <person name="Martin F.M."/>
        </authorList>
    </citation>
    <scope>NUCLEOTIDE SEQUENCE</scope>
    <source>
        <strain evidence="2">UP504</strain>
    </source>
</reference>
<feature type="region of interest" description="Disordered" evidence="1">
    <location>
        <begin position="128"/>
        <end position="235"/>
    </location>
</feature>
<dbReference type="Proteomes" id="UP000886523">
    <property type="component" value="Unassembled WGS sequence"/>
</dbReference>
<keyword evidence="3" id="KW-1185">Reference proteome</keyword>
<feature type="compositionally biased region" description="Basic residues" evidence="1">
    <location>
        <begin position="178"/>
        <end position="187"/>
    </location>
</feature>
<sequence length="235" mass="25110">MEHSSSKALHRKHSAGNLDSVIVPPNGNRDGSPYGDARNRTLPRNHRVKPPAEELPNSASPPPSPALDACTTSDSGAYKVPRTQVLPLSPPSTRRAGRPTTPVAPVASPSTSSLLYSITPASQIALEYQKTHAEKKGPLGPEHEWDSERSQMNVSPEKRYPIDDHDPGAGMQGLTRKGSNKLVKRSRKAEPRTGSSSKTASPLSSADSGSKLPEGSTYSLALISPPQMIEPDLEM</sequence>
<name>A0A9P6B7V3_9AGAM</name>
<feature type="region of interest" description="Disordered" evidence="1">
    <location>
        <begin position="1"/>
        <end position="112"/>
    </location>
</feature>
<organism evidence="2 3">
    <name type="scientific">Hydnum rufescens UP504</name>
    <dbReference type="NCBI Taxonomy" id="1448309"/>
    <lineage>
        <taxon>Eukaryota</taxon>
        <taxon>Fungi</taxon>
        <taxon>Dikarya</taxon>
        <taxon>Basidiomycota</taxon>
        <taxon>Agaricomycotina</taxon>
        <taxon>Agaricomycetes</taxon>
        <taxon>Cantharellales</taxon>
        <taxon>Hydnaceae</taxon>
        <taxon>Hydnum</taxon>
    </lineage>
</organism>
<proteinExistence type="predicted"/>
<feature type="compositionally biased region" description="Low complexity" evidence="1">
    <location>
        <begin position="195"/>
        <end position="208"/>
    </location>
</feature>
<dbReference type="AlphaFoldDB" id="A0A9P6B7V3"/>
<comment type="caution">
    <text evidence="2">The sequence shown here is derived from an EMBL/GenBank/DDBJ whole genome shotgun (WGS) entry which is preliminary data.</text>
</comment>
<evidence type="ECO:0000313" key="2">
    <source>
        <dbReference type="EMBL" id="KAF9519017.1"/>
    </source>
</evidence>
<evidence type="ECO:0000313" key="3">
    <source>
        <dbReference type="Proteomes" id="UP000886523"/>
    </source>
</evidence>
<feature type="compositionally biased region" description="Basic and acidic residues" evidence="1">
    <location>
        <begin position="129"/>
        <end position="149"/>
    </location>
</feature>
<protein>
    <submittedName>
        <fullName evidence="2">Uncharacterized protein</fullName>
    </submittedName>
</protein>
<feature type="compositionally biased region" description="Basic and acidic residues" evidence="1">
    <location>
        <begin position="156"/>
        <end position="167"/>
    </location>
</feature>
<evidence type="ECO:0000256" key="1">
    <source>
        <dbReference type="SAM" id="MobiDB-lite"/>
    </source>
</evidence>
<accession>A0A9P6B7V3</accession>